<keyword evidence="1" id="KW-1133">Transmembrane helix</keyword>
<reference evidence="2" key="1">
    <citation type="journal article" date="2021" name="Proc. Natl. Acad. Sci. U.S.A.">
        <title>A Catalog of Tens of Thousands of Viruses from Human Metagenomes Reveals Hidden Associations with Chronic Diseases.</title>
        <authorList>
            <person name="Tisza M.J."/>
            <person name="Buck C.B."/>
        </authorList>
    </citation>
    <scope>NUCLEOTIDE SEQUENCE</scope>
    <source>
        <strain evidence="2">CtWsj12</strain>
    </source>
</reference>
<name>A0A8S5NS55_9CAUD</name>
<sequence>MSLNVDLGNIWDMLSAIGTVGAVVISLVLSFREKRESIKVAIVSEPHNDKYYNISLSKNNTSAFQIEEIGFIKNYKKNSLNYLWNDKYFSIEDIYGNHIDTRKLPFSFSGLDRINISLYGWNYDELIDSNIKLYIKDNNGKYHKSNSQKIVKLRD</sequence>
<accession>A0A8S5NS55</accession>
<feature type="transmembrane region" description="Helical" evidence="1">
    <location>
        <begin position="13"/>
        <end position="31"/>
    </location>
</feature>
<evidence type="ECO:0000256" key="1">
    <source>
        <dbReference type="SAM" id="Phobius"/>
    </source>
</evidence>
<organism evidence="2">
    <name type="scientific">Siphoviridae sp. ctWsj12</name>
    <dbReference type="NCBI Taxonomy" id="2826363"/>
    <lineage>
        <taxon>Viruses</taxon>
        <taxon>Duplodnaviria</taxon>
        <taxon>Heunggongvirae</taxon>
        <taxon>Uroviricota</taxon>
        <taxon>Caudoviricetes</taxon>
    </lineage>
</organism>
<dbReference type="EMBL" id="BK015233">
    <property type="protein sequence ID" value="DAD97220.1"/>
    <property type="molecule type" value="Genomic_DNA"/>
</dbReference>
<protein>
    <submittedName>
        <fullName evidence="2">Uncharacterized protein</fullName>
    </submittedName>
</protein>
<keyword evidence="1" id="KW-0812">Transmembrane</keyword>
<proteinExistence type="predicted"/>
<evidence type="ECO:0000313" key="2">
    <source>
        <dbReference type="EMBL" id="DAD97220.1"/>
    </source>
</evidence>
<keyword evidence="1" id="KW-0472">Membrane</keyword>